<dbReference type="GO" id="GO:0002098">
    <property type="term" value="P:tRNA wobble uridine modification"/>
    <property type="evidence" value="ECO:0007669"/>
    <property type="project" value="InterPro"/>
</dbReference>
<dbReference type="Gene3D" id="3.40.50.300">
    <property type="entry name" value="P-loop containing nucleotide triphosphate hydrolases"/>
    <property type="match status" value="1"/>
</dbReference>
<comment type="pathway">
    <text evidence="3">tRNA modification; 5-methoxycarbonylmethyl-2-thiouridine-tRNA biosynthesis.</text>
</comment>
<dbReference type="GO" id="GO:0008023">
    <property type="term" value="C:transcription elongation factor complex"/>
    <property type="evidence" value="ECO:0007669"/>
    <property type="project" value="TreeGrafter"/>
</dbReference>
<evidence type="ECO:0000256" key="3">
    <source>
        <dbReference type="ARBA" id="ARBA00005043"/>
    </source>
</evidence>
<evidence type="ECO:0000256" key="6">
    <source>
        <dbReference type="ARBA" id="ARBA00022490"/>
    </source>
</evidence>
<dbReference type="Proteomes" id="UP000070412">
    <property type="component" value="Unassembled WGS sequence"/>
</dbReference>
<keyword evidence="6" id="KW-0963">Cytoplasm</keyword>
<dbReference type="AlphaFoldDB" id="A0A132AMB7"/>
<comment type="similarity">
    <text evidence="4">Belongs to the ELP4 family.</text>
</comment>
<evidence type="ECO:0000313" key="13">
    <source>
        <dbReference type="Proteomes" id="UP000616769"/>
    </source>
</evidence>
<reference evidence="10 13" key="1">
    <citation type="journal article" date="2015" name="Parasit. Vectors">
        <title>Draft genome of the scabies mite.</title>
        <authorList>
            <person name="Rider S.D.Jr."/>
            <person name="Morgan M.S."/>
            <person name="Arlian L.G."/>
        </authorList>
    </citation>
    <scope>NUCLEOTIDE SEQUENCE [LARGE SCALE GENOMIC DNA]</scope>
    <source>
        <strain evidence="10">Arlian Lab</strain>
    </source>
</reference>
<evidence type="ECO:0000256" key="4">
    <source>
        <dbReference type="ARBA" id="ARBA00007573"/>
    </source>
</evidence>
<name>A0A132AMB7_SARSC</name>
<dbReference type="InterPro" id="IPR027417">
    <property type="entry name" value="P-loop_NTPase"/>
</dbReference>
<dbReference type="UniPathway" id="UPA00988"/>
<evidence type="ECO:0000313" key="9">
    <source>
        <dbReference type="EMBL" id="KAF7495653.1"/>
    </source>
</evidence>
<keyword evidence="8" id="KW-0539">Nucleus</keyword>
<evidence type="ECO:0000256" key="1">
    <source>
        <dbReference type="ARBA" id="ARBA00004123"/>
    </source>
</evidence>
<dbReference type="Proteomes" id="UP000616769">
    <property type="component" value="Unassembled WGS sequence"/>
</dbReference>
<organism evidence="10 13">
    <name type="scientific">Sarcoptes scabiei</name>
    <name type="common">Itch mite</name>
    <name type="synonym">Acarus scabiei</name>
    <dbReference type="NCBI Taxonomy" id="52283"/>
    <lineage>
        <taxon>Eukaryota</taxon>
        <taxon>Metazoa</taxon>
        <taxon>Ecdysozoa</taxon>
        <taxon>Arthropoda</taxon>
        <taxon>Chelicerata</taxon>
        <taxon>Arachnida</taxon>
        <taxon>Acari</taxon>
        <taxon>Acariformes</taxon>
        <taxon>Sarcoptiformes</taxon>
        <taxon>Astigmata</taxon>
        <taxon>Psoroptidia</taxon>
        <taxon>Sarcoptoidea</taxon>
        <taxon>Sarcoptidae</taxon>
        <taxon>Sarcoptinae</taxon>
        <taxon>Sarcoptes</taxon>
    </lineage>
</organism>
<keyword evidence="12" id="KW-1185">Reference proteome</keyword>
<dbReference type="OrthoDB" id="289162at2759"/>
<proteinExistence type="inferred from homology"/>
<keyword evidence="7" id="KW-0819">tRNA processing</keyword>
<accession>A0A132AMB7</accession>
<reference evidence="11" key="4">
    <citation type="submission" date="2022-06" db="UniProtKB">
        <authorList>
            <consortium name="EnsemblMetazoa"/>
        </authorList>
    </citation>
    <scope>IDENTIFICATION</scope>
</reference>
<dbReference type="EnsemblMetazoa" id="SSS_5132s_mrna">
    <property type="protein sequence ID" value="KAF7495653.1"/>
    <property type="gene ID" value="SSS_5132"/>
</dbReference>
<dbReference type="EMBL" id="WVUK01000047">
    <property type="protein sequence ID" value="KAF7495653.1"/>
    <property type="molecule type" value="Genomic_DNA"/>
</dbReference>
<dbReference type="InterPro" id="IPR008728">
    <property type="entry name" value="Elongator_complex_protein_4"/>
</dbReference>
<reference evidence="12" key="2">
    <citation type="journal article" date="2020" name="PLoS Negl. Trop. Dis.">
        <title>High-quality nuclear genome for Sarcoptes scabiei-A critical resource for a neglected parasite.</title>
        <authorList>
            <person name="Korhonen P.K."/>
            <person name="Gasser R.B."/>
            <person name="Ma G."/>
            <person name="Wang T."/>
            <person name="Stroehlein A.J."/>
            <person name="Young N.D."/>
            <person name="Ang C.S."/>
            <person name="Fernando D.D."/>
            <person name="Lu H.C."/>
            <person name="Taylor S."/>
            <person name="Reynolds S.L."/>
            <person name="Mofiz E."/>
            <person name="Najaraj S.H."/>
            <person name="Gowda H."/>
            <person name="Madugundu A."/>
            <person name="Renuse S."/>
            <person name="Holt D."/>
            <person name="Pandey A."/>
            <person name="Papenfuss A.T."/>
            <person name="Fischer K."/>
        </authorList>
    </citation>
    <scope>NUCLEOTIDE SEQUENCE [LARGE SCALE GENOMIC DNA]</scope>
</reference>
<dbReference type="PANTHER" id="PTHR12896">
    <property type="entry name" value="PAX6 NEIGHBOR PROTEIN PAXNEB"/>
    <property type="match status" value="1"/>
</dbReference>
<sequence>MSSGVEYSAKGLQSVCPVGVPTFDELIGGGLALTSINLIEDDWPHSYSNLLAKSFISSGITLKQRIFIFSSSIKNQRSRFIRELPSISETSQYDPIESESMKIAFQYENLPKRFDQEIKSSKMDFGQHLSPETVDKASIVFHTPNEIVDVLKQLVIDEKSQNNSMKQKQYNRIYIDQFGSPIDCFEIDQLPSVLHRIKILLRNLDRSVCLISLSSLMQFNDPYLLQKSVSIRDRLYFESDFACRCSAFDDETQNLYKNEYDGLLQLIRLPSLNSFGPYNPKLDTLEFGFKMINGKRFLHFEKLSLPPEIDDQPNRFVSNCSAIKI</sequence>
<protein>
    <recommendedName>
        <fullName evidence="5">Elongator complex protein 4</fullName>
    </recommendedName>
</protein>
<reference evidence="9" key="3">
    <citation type="submission" date="2020-01" db="EMBL/GenBank/DDBJ databases">
        <authorList>
            <person name="Korhonen P.K.K."/>
            <person name="Guangxu M.G."/>
            <person name="Wang T.W."/>
            <person name="Stroehlein A.J.S."/>
            <person name="Young N.D."/>
            <person name="Ang C.-S.A."/>
            <person name="Fernando D.W.F."/>
            <person name="Lu H.L."/>
            <person name="Taylor S.T."/>
            <person name="Ehtesham M.E.M."/>
            <person name="Najaraj S.H.N."/>
            <person name="Harsha G.H.G."/>
            <person name="Madugundu A.M."/>
            <person name="Renuse S.R."/>
            <person name="Holt D.H."/>
            <person name="Pandey A.P."/>
            <person name="Papenfuss A.P."/>
            <person name="Gasser R.B.G."/>
            <person name="Fischer K.F."/>
        </authorList>
    </citation>
    <scope>NUCLEOTIDE SEQUENCE</scope>
    <source>
        <strain evidence="9">SSS_KF_BRIS2020</strain>
    </source>
</reference>
<dbReference type="PANTHER" id="PTHR12896:SF1">
    <property type="entry name" value="ELONGATOR COMPLEX PROTEIN 4"/>
    <property type="match status" value="1"/>
</dbReference>
<evidence type="ECO:0000313" key="11">
    <source>
        <dbReference type="EnsemblMetazoa" id="KAF7495653.1"/>
    </source>
</evidence>
<evidence type="ECO:0000256" key="7">
    <source>
        <dbReference type="ARBA" id="ARBA00022694"/>
    </source>
</evidence>
<evidence type="ECO:0000256" key="8">
    <source>
        <dbReference type="ARBA" id="ARBA00023242"/>
    </source>
</evidence>
<comment type="subcellular location">
    <subcellularLocation>
        <location evidence="2">Cytoplasm</location>
    </subcellularLocation>
    <subcellularLocation>
        <location evidence="1">Nucleus</location>
    </subcellularLocation>
</comment>
<evidence type="ECO:0000313" key="10">
    <source>
        <dbReference type="EMBL" id="KPM12063.1"/>
    </source>
</evidence>
<dbReference type="GO" id="GO:0005737">
    <property type="term" value="C:cytoplasm"/>
    <property type="evidence" value="ECO:0007669"/>
    <property type="project" value="UniProtKB-SubCell"/>
</dbReference>
<dbReference type="EMBL" id="JXLN01018717">
    <property type="protein sequence ID" value="KPM12063.1"/>
    <property type="molecule type" value="Genomic_DNA"/>
</dbReference>
<gene>
    <name evidence="10" type="ORF">QR98_0106440</name>
    <name evidence="9" type="ORF">SSS_5132</name>
</gene>
<dbReference type="GO" id="GO:0033588">
    <property type="term" value="C:elongator holoenzyme complex"/>
    <property type="evidence" value="ECO:0007669"/>
    <property type="project" value="InterPro"/>
</dbReference>
<evidence type="ECO:0000256" key="2">
    <source>
        <dbReference type="ARBA" id="ARBA00004496"/>
    </source>
</evidence>
<dbReference type="Pfam" id="PF05625">
    <property type="entry name" value="PAXNEB"/>
    <property type="match status" value="1"/>
</dbReference>
<dbReference type="VEuPathDB" id="VectorBase:SSCA001317"/>
<evidence type="ECO:0000313" key="12">
    <source>
        <dbReference type="Proteomes" id="UP000070412"/>
    </source>
</evidence>
<evidence type="ECO:0000256" key="5">
    <source>
        <dbReference type="ARBA" id="ARBA00020265"/>
    </source>
</evidence>